<evidence type="ECO:0000313" key="4">
    <source>
        <dbReference type="EMBL" id="CAF0711056.1"/>
    </source>
</evidence>
<dbReference type="InterPro" id="IPR050486">
    <property type="entry name" value="Mannose-1P_guanyltransferase"/>
</dbReference>
<dbReference type="InterPro" id="IPR029044">
    <property type="entry name" value="Nucleotide-diphossugar_trans"/>
</dbReference>
<dbReference type="Gene3D" id="3.90.550.10">
    <property type="entry name" value="Spore Coat Polysaccharide Biosynthesis Protein SpsA, Chain A"/>
    <property type="match status" value="1"/>
</dbReference>
<reference evidence="4" key="1">
    <citation type="submission" date="2021-02" db="EMBL/GenBank/DDBJ databases">
        <authorList>
            <person name="Nowell W R."/>
        </authorList>
    </citation>
    <scope>NUCLEOTIDE SEQUENCE</scope>
    <source>
        <strain evidence="4">Ploen Becks lab</strain>
    </source>
</reference>
<protein>
    <submittedName>
        <fullName evidence="4">Uncharacterized protein</fullName>
    </submittedName>
</protein>
<dbReference type="AlphaFoldDB" id="A0A813M684"/>
<dbReference type="Pfam" id="PF25087">
    <property type="entry name" value="GMPPB_C"/>
    <property type="match status" value="1"/>
</dbReference>
<evidence type="ECO:0000259" key="2">
    <source>
        <dbReference type="Pfam" id="PF00483"/>
    </source>
</evidence>
<feature type="domain" description="Mannose-1-phosphate guanyltransferase C-terminal" evidence="3">
    <location>
        <begin position="285"/>
        <end position="421"/>
    </location>
</feature>
<name>A0A813M684_9BILA</name>
<sequence>MIKAVILIGGPQKGTRFRPLSFDLPKPLFPVAGYPIIYHHIYALSKVESVKEIYLMGFYQPNEDLNRFIVNAQTEFKIPIRYLQEYKMLGTGGGIYHFRDILRSGNPKAIFVINGDTAGDFPLVEMVDFHNRNNCSFTILGTEATENQSTNYGCIVEDKQTHEVLHYVEKPENYVSSLINCGIYLLNLEIFDYIRDELSRNQSTEFNNGVFLPDINYARDSIMLENKIFPTLSSTKKFYVYKTDNAWSSIKSAGSAIFANRLYLNVYKKSCPNRLAKNGEGLPRIIGDVFIHPSANVDPTAVLGPNVSIGFGVTVGPGVRVRESIVLGNSVLQNHCCILYSIVGWNSIIGSWARIEGTPSDPDPNKAYAKIEHQSLFTKGKLNPSITIIGSNVNVPAELLVRNSIILPHKELGQSYKNEIIL</sequence>
<evidence type="ECO:0000259" key="3">
    <source>
        <dbReference type="Pfam" id="PF25087"/>
    </source>
</evidence>
<dbReference type="PANTHER" id="PTHR22572">
    <property type="entry name" value="SUGAR-1-PHOSPHATE GUANYL TRANSFERASE"/>
    <property type="match status" value="1"/>
</dbReference>
<dbReference type="Gene3D" id="2.160.10.10">
    <property type="entry name" value="Hexapeptide repeat proteins"/>
    <property type="match status" value="1"/>
</dbReference>
<dbReference type="SUPFAM" id="SSF53448">
    <property type="entry name" value="Nucleotide-diphospho-sugar transferases"/>
    <property type="match status" value="1"/>
</dbReference>
<evidence type="ECO:0000256" key="1">
    <source>
        <dbReference type="ARBA" id="ARBA00007274"/>
    </source>
</evidence>
<comment type="similarity">
    <text evidence="1">Belongs to the transferase hexapeptide repeat family.</text>
</comment>
<dbReference type="CDD" id="cd06428">
    <property type="entry name" value="M1P_guanylylT_A_like_N"/>
    <property type="match status" value="1"/>
</dbReference>
<comment type="caution">
    <text evidence="4">The sequence shown here is derived from an EMBL/GenBank/DDBJ whole genome shotgun (WGS) entry which is preliminary data.</text>
</comment>
<dbReference type="OrthoDB" id="285674at2759"/>
<dbReference type="InterPro" id="IPR005835">
    <property type="entry name" value="NTP_transferase_dom"/>
</dbReference>
<dbReference type="InterPro" id="IPR018357">
    <property type="entry name" value="Hexapep_transf_CS"/>
</dbReference>
<dbReference type="Proteomes" id="UP000663879">
    <property type="component" value="Unassembled WGS sequence"/>
</dbReference>
<dbReference type="PROSITE" id="PS00101">
    <property type="entry name" value="HEXAPEP_TRANSFERASES"/>
    <property type="match status" value="1"/>
</dbReference>
<evidence type="ECO:0000313" key="5">
    <source>
        <dbReference type="Proteomes" id="UP000663879"/>
    </source>
</evidence>
<feature type="domain" description="Nucleotidyl transferase" evidence="2">
    <location>
        <begin position="3"/>
        <end position="204"/>
    </location>
</feature>
<dbReference type="Pfam" id="PF00483">
    <property type="entry name" value="NTP_transferase"/>
    <property type="match status" value="1"/>
</dbReference>
<dbReference type="EMBL" id="CAJNOC010000061">
    <property type="protein sequence ID" value="CAF0711056.1"/>
    <property type="molecule type" value="Genomic_DNA"/>
</dbReference>
<accession>A0A813M684</accession>
<dbReference type="GO" id="GO:0016740">
    <property type="term" value="F:transferase activity"/>
    <property type="evidence" value="ECO:0007669"/>
    <property type="project" value="InterPro"/>
</dbReference>
<proteinExistence type="inferred from homology"/>
<dbReference type="InterPro" id="IPR056729">
    <property type="entry name" value="GMPPB_C"/>
</dbReference>
<gene>
    <name evidence="4" type="ORF">OXX778_LOCUS1050</name>
</gene>
<keyword evidence="5" id="KW-1185">Reference proteome</keyword>
<organism evidence="4 5">
    <name type="scientific">Brachionus calyciflorus</name>
    <dbReference type="NCBI Taxonomy" id="104777"/>
    <lineage>
        <taxon>Eukaryota</taxon>
        <taxon>Metazoa</taxon>
        <taxon>Spiralia</taxon>
        <taxon>Gnathifera</taxon>
        <taxon>Rotifera</taxon>
        <taxon>Eurotatoria</taxon>
        <taxon>Monogononta</taxon>
        <taxon>Pseudotrocha</taxon>
        <taxon>Ploima</taxon>
        <taxon>Brachionidae</taxon>
        <taxon>Brachionus</taxon>
    </lineage>
</organism>